<name>A0AAV7EL03_ARIFI</name>
<keyword evidence="3" id="KW-1185">Reference proteome</keyword>
<feature type="chain" id="PRO_5043933381" evidence="1">
    <location>
        <begin position="41"/>
        <end position="197"/>
    </location>
</feature>
<dbReference type="EMBL" id="JAINDJ010000005">
    <property type="protein sequence ID" value="KAG9448382.1"/>
    <property type="molecule type" value="Genomic_DNA"/>
</dbReference>
<reference evidence="2 3" key="1">
    <citation type="submission" date="2021-07" db="EMBL/GenBank/DDBJ databases">
        <title>The Aristolochia fimbriata genome: insights into angiosperm evolution, floral development and chemical biosynthesis.</title>
        <authorList>
            <person name="Jiao Y."/>
        </authorList>
    </citation>
    <scope>NUCLEOTIDE SEQUENCE [LARGE SCALE GENOMIC DNA]</scope>
    <source>
        <strain evidence="2">IBCAS-2021</strain>
        <tissue evidence="2">Leaf</tissue>
    </source>
</reference>
<dbReference type="Proteomes" id="UP000825729">
    <property type="component" value="Unassembled WGS sequence"/>
</dbReference>
<feature type="signal peptide" evidence="1">
    <location>
        <begin position="1"/>
        <end position="40"/>
    </location>
</feature>
<evidence type="ECO:0000256" key="1">
    <source>
        <dbReference type="SAM" id="SignalP"/>
    </source>
</evidence>
<gene>
    <name evidence="2" type="ORF">H6P81_014510</name>
</gene>
<sequence>MEIIEAVDAGDFGLSMMQVSFHTLMILMLLKCSIPMAVSCVQECTNEASKKRMTLNLAPRAAESISPELKIGIISKSMSIAPETDSYLKYSREQHKVLMVDCNFKCGNSLITTKKSPSSPVTRKASVLWKRKKHWKLLVYKGSIKTKCFSSCKQLGDSFIENKLPFRYNQHDQAVSLPLDIAPLYASIPYKTQGKRK</sequence>
<organism evidence="2 3">
    <name type="scientific">Aristolochia fimbriata</name>
    <name type="common">White veined hardy Dutchman's pipe vine</name>
    <dbReference type="NCBI Taxonomy" id="158543"/>
    <lineage>
        <taxon>Eukaryota</taxon>
        <taxon>Viridiplantae</taxon>
        <taxon>Streptophyta</taxon>
        <taxon>Embryophyta</taxon>
        <taxon>Tracheophyta</taxon>
        <taxon>Spermatophyta</taxon>
        <taxon>Magnoliopsida</taxon>
        <taxon>Magnoliidae</taxon>
        <taxon>Piperales</taxon>
        <taxon>Aristolochiaceae</taxon>
        <taxon>Aristolochia</taxon>
    </lineage>
</organism>
<protein>
    <submittedName>
        <fullName evidence="2">Uncharacterized protein</fullName>
    </submittedName>
</protein>
<proteinExistence type="predicted"/>
<comment type="caution">
    <text evidence="2">The sequence shown here is derived from an EMBL/GenBank/DDBJ whole genome shotgun (WGS) entry which is preliminary data.</text>
</comment>
<evidence type="ECO:0000313" key="2">
    <source>
        <dbReference type="EMBL" id="KAG9448382.1"/>
    </source>
</evidence>
<evidence type="ECO:0000313" key="3">
    <source>
        <dbReference type="Proteomes" id="UP000825729"/>
    </source>
</evidence>
<dbReference type="AlphaFoldDB" id="A0AAV7EL03"/>
<accession>A0AAV7EL03</accession>
<keyword evidence="1" id="KW-0732">Signal</keyword>